<dbReference type="GO" id="GO:0004038">
    <property type="term" value="F:allantoinase activity"/>
    <property type="evidence" value="ECO:0007669"/>
    <property type="project" value="TreeGrafter"/>
</dbReference>
<reference evidence="8" key="1">
    <citation type="submission" date="2016-02" db="EMBL/GenBank/DDBJ databases">
        <authorList>
            <person name="Rodrigo-Torres Lidia"/>
            <person name="Arahal R.David."/>
        </authorList>
    </citation>
    <scope>NUCLEOTIDE SEQUENCE [LARGE SCALE GENOMIC DNA]</scope>
    <source>
        <strain evidence="8">CECT 9029</strain>
    </source>
</reference>
<feature type="domain" description="Amidohydrolase-related" evidence="6">
    <location>
        <begin position="51"/>
        <end position="424"/>
    </location>
</feature>
<name>A0A128EWQ6_9GAMM</name>
<evidence type="ECO:0000256" key="3">
    <source>
        <dbReference type="ARBA" id="ARBA00010286"/>
    </source>
</evidence>
<dbReference type="GO" id="GO:0046872">
    <property type="term" value="F:metal ion binding"/>
    <property type="evidence" value="ECO:0007669"/>
    <property type="project" value="UniProtKB-KW"/>
</dbReference>
<dbReference type="SUPFAM" id="SSF51556">
    <property type="entry name" value="Metallo-dependent hydrolases"/>
    <property type="match status" value="1"/>
</dbReference>
<keyword evidence="8" id="KW-1185">Reference proteome</keyword>
<dbReference type="RefSeq" id="WP_062661278.1">
    <property type="nucleotide sequence ID" value="NZ_FIZX01000001.1"/>
</dbReference>
<dbReference type="GO" id="GO:0004151">
    <property type="term" value="F:dihydroorotase activity"/>
    <property type="evidence" value="ECO:0007669"/>
    <property type="project" value="UniProtKB-EC"/>
</dbReference>
<evidence type="ECO:0000313" key="8">
    <source>
        <dbReference type="Proteomes" id="UP000071641"/>
    </source>
</evidence>
<evidence type="ECO:0000256" key="2">
    <source>
        <dbReference type="ARBA" id="ARBA00002368"/>
    </source>
</evidence>
<evidence type="ECO:0000313" key="7">
    <source>
        <dbReference type="EMBL" id="CZF78630.1"/>
    </source>
</evidence>
<dbReference type="InterPro" id="IPR006680">
    <property type="entry name" value="Amidohydro-rel"/>
</dbReference>
<dbReference type="InterPro" id="IPR050138">
    <property type="entry name" value="DHOase/Allantoinase_Hydrolase"/>
</dbReference>
<dbReference type="Proteomes" id="UP000071641">
    <property type="component" value="Unassembled WGS sequence"/>
</dbReference>
<evidence type="ECO:0000256" key="4">
    <source>
        <dbReference type="ARBA" id="ARBA00022723"/>
    </source>
</evidence>
<protein>
    <submittedName>
        <fullName evidence="7">Dihydroorotase</fullName>
        <ecNumber evidence="7">3.5.2.3</ecNumber>
    </submittedName>
</protein>
<dbReference type="NCBIfam" id="NF006688">
    <property type="entry name" value="PRK09236.1"/>
    <property type="match status" value="1"/>
</dbReference>
<evidence type="ECO:0000259" key="6">
    <source>
        <dbReference type="Pfam" id="PF01979"/>
    </source>
</evidence>
<dbReference type="STRING" id="1796497.GCE9029_00960"/>
<accession>A0A128EWQ6</accession>
<keyword evidence="4" id="KW-0479">Metal-binding</keyword>
<dbReference type="InterPro" id="IPR011059">
    <property type="entry name" value="Metal-dep_hydrolase_composite"/>
</dbReference>
<dbReference type="GO" id="GO:0005737">
    <property type="term" value="C:cytoplasm"/>
    <property type="evidence" value="ECO:0007669"/>
    <property type="project" value="TreeGrafter"/>
</dbReference>
<gene>
    <name evidence="7" type="primary">pyrC_2</name>
    <name evidence="7" type="ORF">GCE9029_00960</name>
</gene>
<dbReference type="InterPro" id="IPR002195">
    <property type="entry name" value="Dihydroorotase_CS"/>
</dbReference>
<proteinExistence type="inferred from homology"/>
<comment type="similarity">
    <text evidence="3">Belongs to the metallo-dependent hydrolases superfamily. DHOase family. Class I DHOase subfamily.</text>
</comment>
<organism evidence="7 8">
    <name type="scientific">Grimontia celer</name>
    <dbReference type="NCBI Taxonomy" id="1796497"/>
    <lineage>
        <taxon>Bacteria</taxon>
        <taxon>Pseudomonadati</taxon>
        <taxon>Pseudomonadota</taxon>
        <taxon>Gammaproteobacteria</taxon>
        <taxon>Vibrionales</taxon>
        <taxon>Vibrionaceae</taxon>
        <taxon>Grimontia</taxon>
    </lineage>
</organism>
<dbReference type="Gene3D" id="2.30.40.10">
    <property type="entry name" value="Urease, subunit C, domain 1"/>
    <property type="match status" value="1"/>
</dbReference>
<dbReference type="EC" id="3.5.2.3" evidence="7"/>
<dbReference type="Gene3D" id="3.20.20.140">
    <property type="entry name" value="Metal-dependent hydrolases"/>
    <property type="match status" value="1"/>
</dbReference>
<comment type="function">
    <text evidence="2">Catalyzes the reversible cyclization of carbamoyl aspartate to dihydroorotate.</text>
</comment>
<evidence type="ECO:0000256" key="5">
    <source>
        <dbReference type="ARBA" id="ARBA00022801"/>
    </source>
</evidence>
<dbReference type="InterPro" id="IPR032466">
    <property type="entry name" value="Metal_Hydrolase"/>
</dbReference>
<dbReference type="AlphaFoldDB" id="A0A128EWQ6"/>
<dbReference type="OrthoDB" id="5687299at2"/>
<dbReference type="Pfam" id="PF01979">
    <property type="entry name" value="Amidohydro_1"/>
    <property type="match status" value="1"/>
</dbReference>
<dbReference type="PROSITE" id="PS00483">
    <property type="entry name" value="DIHYDROOROTASE_2"/>
    <property type="match status" value="1"/>
</dbReference>
<keyword evidence="5 7" id="KW-0378">Hydrolase</keyword>
<dbReference type="SUPFAM" id="SSF51338">
    <property type="entry name" value="Composite domain of metallo-dependent hydrolases"/>
    <property type="match status" value="1"/>
</dbReference>
<evidence type="ECO:0000256" key="1">
    <source>
        <dbReference type="ARBA" id="ARBA00001947"/>
    </source>
</evidence>
<dbReference type="PANTHER" id="PTHR43668">
    <property type="entry name" value="ALLANTOINASE"/>
    <property type="match status" value="1"/>
</dbReference>
<dbReference type="EMBL" id="FIZX01000001">
    <property type="protein sequence ID" value="CZF78630.1"/>
    <property type="molecule type" value="Genomic_DNA"/>
</dbReference>
<dbReference type="GO" id="GO:0006145">
    <property type="term" value="P:purine nucleobase catabolic process"/>
    <property type="evidence" value="ECO:0007669"/>
    <property type="project" value="TreeGrafter"/>
</dbReference>
<sequence length="444" mass="49369">MSATLIKNARVVNEGRVQERDLRIVGQRIEKIESHIIAASTDQIVEARGRFILPGMIDDQVHFREPGLTHKGSIASESRAAVAGGITSYMEMPNVSPATTTIEALERKFDIAANNSLANYSFYLGATEDNLEQIKRLNPETHCGVKVFMGASTGDLLVENPTALEGIFRESPVLIVTHCESGAVIAKNREALLRKKSAFTIHDHPVLRDDEACYASSSYAVDLAKRHGSHLHVLHITTEKELSLFQTGPIELKRITAEACVHHLWFSEEDYAVLGNLIKCNPAIKKASDREALIRALHTNQIDIIATDHAPHTFEEKQVGFEQAPAGLPLVQHALLTLLDHVSHGRLDITQVVEKTAHNPAIRYGIKERGFVREGYFADLVLVDDKQTTEVSHDNALYHCGWTPFAGHRFSSQIVCTWVNGGLVYHNNKVLEDESRAMRLLFSR</sequence>
<dbReference type="PANTHER" id="PTHR43668:SF4">
    <property type="entry name" value="ALLANTOINASE"/>
    <property type="match status" value="1"/>
</dbReference>
<comment type="cofactor">
    <cofactor evidence="1">
        <name>Zn(2+)</name>
        <dbReference type="ChEBI" id="CHEBI:29105"/>
    </cofactor>
</comment>
<dbReference type="CDD" id="cd01318">
    <property type="entry name" value="DHOase_IIb"/>
    <property type="match status" value="1"/>
</dbReference>